<evidence type="ECO:0000313" key="1">
    <source>
        <dbReference type="EMBL" id="CAG6772452.1"/>
    </source>
</evidence>
<sequence>MRGSILQKKFAEQNENSIQFFACACTACAFVNCRVCSYQFPDLTSGDWRWIFSSHTRIQNTHQILITASAPCLFCLIREESCFLPYPKVSRRFVQVELEDVLH</sequence>
<protein>
    <submittedName>
        <fullName evidence="1">Uncharacterized protein</fullName>
    </submittedName>
</protein>
<accession>A0A8D9F0I9</accession>
<dbReference type="EMBL" id="HBUF01587987">
    <property type="protein sequence ID" value="CAG6772452.1"/>
    <property type="molecule type" value="Transcribed_RNA"/>
</dbReference>
<name>A0A8D9F0I9_9HEMI</name>
<proteinExistence type="predicted"/>
<reference evidence="1" key="1">
    <citation type="submission" date="2021-05" db="EMBL/GenBank/DDBJ databases">
        <authorList>
            <person name="Alioto T."/>
            <person name="Alioto T."/>
            <person name="Gomez Garrido J."/>
        </authorList>
    </citation>
    <scope>NUCLEOTIDE SEQUENCE</scope>
</reference>
<organism evidence="1">
    <name type="scientific">Cacopsylla melanoneura</name>
    <dbReference type="NCBI Taxonomy" id="428564"/>
    <lineage>
        <taxon>Eukaryota</taxon>
        <taxon>Metazoa</taxon>
        <taxon>Ecdysozoa</taxon>
        <taxon>Arthropoda</taxon>
        <taxon>Hexapoda</taxon>
        <taxon>Insecta</taxon>
        <taxon>Pterygota</taxon>
        <taxon>Neoptera</taxon>
        <taxon>Paraneoptera</taxon>
        <taxon>Hemiptera</taxon>
        <taxon>Sternorrhyncha</taxon>
        <taxon>Psylloidea</taxon>
        <taxon>Psyllidae</taxon>
        <taxon>Psyllinae</taxon>
        <taxon>Cacopsylla</taxon>
    </lineage>
</organism>
<dbReference type="AlphaFoldDB" id="A0A8D9F0I9"/>